<name>A0A5N6BZW8_9ACTN</name>
<dbReference type="Proteomes" id="UP000313066">
    <property type="component" value="Unassembled WGS sequence"/>
</dbReference>
<feature type="region of interest" description="Disordered" evidence="1">
    <location>
        <begin position="1"/>
        <end position="22"/>
    </location>
</feature>
<keyword evidence="2" id="KW-0812">Transmembrane</keyword>
<protein>
    <recommendedName>
        <fullName evidence="3">Putative Flp pilus-assembly TadG-like N-terminal domain-containing protein</fullName>
    </recommendedName>
</protein>
<keyword evidence="2" id="KW-1133">Transmembrane helix</keyword>
<feature type="compositionally biased region" description="Polar residues" evidence="1">
    <location>
        <begin position="1"/>
        <end position="10"/>
    </location>
</feature>
<keyword evidence="2" id="KW-0472">Membrane</keyword>
<evidence type="ECO:0000256" key="1">
    <source>
        <dbReference type="SAM" id="MobiDB-lite"/>
    </source>
</evidence>
<comment type="caution">
    <text evidence="4">The sequence shown here is derived from an EMBL/GenBank/DDBJ whole genome shotgun (WGS) entry which is preliminary data.</text>
</comment>
<dbReference type="AlphaFoldDB" id="A0A5N6BZW8"/>
<gene>
    <name evidence="4" type="ORF">FH610_009490</name>
</gene>
<reference evidence="4 5" key="1">
    <citation type="submission" date="2019-10" db="EMBL/GenBank/DDBJ databases">
        <title>Nonomuraea sp. nov., isolated from Phyllanthus amarus.</title>
        <authorList>
            <person name="Klykleung N."/>
            <person name="Tanasupawat S."/>
        </authorList>
    </citation>
    <scope>NUCLEOTIDE SEQUENCE [LARGE SCALE GENOMIC DNA]</scope>
    <source>
        <strain evidence="4 5">CR1-09</strain>
    </source>
</reference>
<sequence length="161" mass="16670">MQAPDQQLQQPDRPAPRKERTAVTRIEERGSVTAFTAVLGLALLICAGLVVDGGAKIQAYREAYAVAEEAARAGAGQVDIDHAYAGGRFEIDASRALAAARAYLSSSGHSGNASLSGNRTVQVTVTVSRPTVLISLIGIGSVTATASASARMFQGIEQGRS</sequence>
<evidence type="ECO:0000313" key="4">
    <source>
        <dbReference type="EMBL" id="KAB8185981.1"/>
    </source>
</evidence>
<evidence type="ECO:0000313" key="5">
    <source>
        <dbReference type="Proteomes" id="UP000313066"/>
    </source>
</evidence>
<dbReference type="InterPro" id="IPR028087">
    <property type="entry name" value="Tad_N"/>
</dbReference>
<feature type="transmembrane region" description="Helical" evidence="2">
    <location>
        <begin position="32"/>
        <end position="51"/>
    </location>
</feature>
<dbReference type="EMBL" id="VDMA02000004">
    <property type="protein sequence ID" value="KAB8185981.1"/>
    <property type="molecule type" value="Genomic_DNA"/>
</dbReference>
<evidence type="ECO:0000259" key="3">
    <source>
        <dbReference type="Pfam" id="PF13400"/>
    </source>
</evidence>
<feature type="domain" description="Putative Flp pilus-assembly TadG-like N-terminal" evidence="3">
    <location>
        <begin position="30"/>
        <end position="76"/>
    </location>
</feature>
<proteinExistence type="predicted"/>
<evidence type="ECO:0000256" key="2">
    <source>
        <dbReference type="SAM" id="Phobius"/>
    </source>
</evidence>
<accession>A0A5N6BZW8</accession>
<organism evidence="4 5">
    <name type="scientific">Microbispora catharanthi</name>
    <dbReference type="NCBI Taxonomy" id="1712871"/>
    <lineage>
        <taxon>Bacteria</taxon>
        <taxon>Bacillati</taxon>
        <taxon>Actinomycetota</taxon>
        <taxon>Actinomycetes</taxon>
        <taxon>Streptosporangiales</taxon>
        <taxon>Streptosporangiaceae</taxon>
        <taxon>Microbispora</taxon>
    </lineage>
</organism>
<keyword evidence="5" id="KW-1185">Reference proteome</keyword>
<dbReference type="Pfam" id="PF13400">
    <property type="entry name" value="Tad"/>
    <property type="match status" value="1"/>
</dbReference>